<sequence>MKHVQYCLKTVYGDAWANELAEELRKSIFNLFELYKRELTPMADQTQPRTASTTQMSNRSTDLRFLGKSSCNILYVASEDDDDEDGSSKLIRYFAEKQYKASEHEHFDIFICWKKYNISFPILSEMAKDILAILISHWLRSSSSSVDLMEEEGEPISFLRKQYYETVEALHKDGKVTWPLDNADTYA</sequence>
<dbReference type="EMBL" id="PNBA02000003">
    <property type="protein sequence ID" value="KAG6430686.1"/>
    <property type="molecule type" value="Genomic_DNA"/>
</dbReference>
<gene>
    <name evidence="2" type="ORF">SASPL_108758</name>
</gene>
<evidence type="ECO:0000313" key="2">
    <source>
        <dbReference type="EMBL" id="KAG6430686.1"/>
    </source>
</evidence>
<evidence type="ECO:0000259" key="1">
    <source>
        <dbReference type="Pfam" id="PF05699"/>
    </source>
</evidence>
<dbReference type="AlphaFoldDB" id="A0A8X8YDM8"/>
<dbReference type="Pfam" id="PF05699">
    <property type="entry name" value="Dimer_Tnp_hAT"/>
    <property type="match status" value="1"/>
</dbReference>
<keyword evidence="3" id="KW-1185">Reference proteome</keyword>
<proteinExistence type="predicted"/>
<dbReference type="PANTHER" id="PTHR23272">
    <property type="entry name" value="BED FINGER-RELATED"/>
    <property type="match status" value="1"/>
</dbReference>
<comment type="caution">
    <text evidence="2">The sequence shown here is derived from an EMBL/GenBank/DDBJ whole genome shotgun (WGS) entry which is preliminary data.</text>
</comment>
<feature type="domain" description="HAT C-terminal dimerisation" evidence="1">
    <location>
        <begin position="91"/>
        <end position="137"/>
    </location>
</feature>
<reference evidence="2" key="2">
    <citation type="submission" date="2020-08" db="EMBL/GenBank/DDBJ databases">
        <title>Plant Genome Project.</title>
        <authorList>
            <person name="Zhang R.-G."/>
        </authorList>
    </citation>
    <scope>NUCLEOTIDE SEQUENCE</scope>
    <source>
        <strain evidence="2">Huo1</strain>
        <tissue evidence="2">Leaf</tissue>
    </source>
</reference>
<dbReference type="Proteomes" id="UP000298416">
    <property type="component" value="Unassembled WGS sequence"/>
</dbReference>
<dbReference type="SUPFAM" id="SSF53098">
    <property type="entry name" value="Ribonuclease H-like"/>
    <property type="match status" value="1"/>
</dbReference>
<dbReference type="InterPro" id="IPR012337">
    <property type="entry name" value="RNaseH-like_sf"/>
</dbReference>
<reference evidence="2" key="1">
    <citation type="submission" date="2018-01" db="EMBL/GenBank/DDBJ databases">
        <authorList>
            <person name="Mao J.F."/>
        </authorList>
    </citation>
    <scope>NUCLEOTIDE SEQUENCE</scope>
    <source>
        <strain evidence="2">Huo1</strain>
        <tissue evidence="2">Leaf</tissue>
    </source>
</reference>
<dbReference type="PANTHER" id="PTHR23272:SF184">
    <property type="entry name" value="OS03G0311250 PROTEIN"/>
    <property type="match status" value="1"/>
</dbReference>
<dbReference type="InterPro" id="IPR008906">
    <property type="entry name" value="HATC_C_dom"/>
</dbReference>
<evidence type="ECO:0000313" key="3">
    <source>
        <dbReference type="Proteomes" id="UP000298416"/>
    </source>
</evidence>
<organism evidence="2">
    <name type="scientific">Salvia splendens</name>
    <name type="common">Scarlet sage</name>
    <dbReference type="NCBI Taxonomy" id="180675"/>
    <lineage>
        <taxon>Eukaryota</taxon>
        <taxon>Viridiplantae</taxon>
        <taxon>Streptophyta</taxon>
        <taxon>Embryophyta</taxon>
        <taxon>Tracheophyta</taxon>
        <taxon>Spermatophyta</taxon>
        <taxon>Magnoliopsida</taxon>
        <taxon>eudicotyledons</taxon>
        <taxon>Gunneridae</taxon>
        <taxon>Pentapetalae</taxon>
        <taxon>asterids</taxon>
        <taxon>lamiids</taxon>
        <taxon>Lamiales</taxon>
        <taxon>Lamiaceae</taxon>
        <taxon>Nepetoideae</taxon>
        <taxon>Mentheae</taxon>
        <taxon>Salviinae</taxon>
        <taxon>Salvia</taxon>
        <taxon>Salvia subgen. Calosphace</taxon>
        <taxon>core Calosphace</taxon>
    </lineage>
</organism>
<protein>
    <recommendedName>
        <fullName evidence="1">HAT C-terminal dimerisation domain-containing protein</fullName>
    </recommendedName>
</protein>
<accession>A0A8X8YDM8</accession>
<name>A0A8X8YDM8_SALSN</name>
<dbReference type="GO" id="GO:0046983">
    <property type="term" value="F:protein dimerization activity"/>
    <property type="evidence" value="ECO:0007669"/>
    <property type="project" value="InterPro"/>
</dbReference>